<dbReference type="InterPro" id="IPR009288">
    <property type="entry name" value="AIG2-like_dom"/>
</dbReference>
<comment type="caution">
    <text evidence="2">The sequence shown here is derived from an EMBL/GenBank/DDBJ whole genome shotgun (WGS) entry which is preliminary data.</text>
</comment>
<evidence type="ECO:0000313" key="3">
    <source>
        <dbReference type="Proteomes" id="UP001155077"/>
    </source>
</evidence>
<reference evidence="2" key="1">
    <citation type="submission" date="2022-06" db="EMBL/GenBank/DDBJ databases">
        <title>Gramella sediminis sp. nov., isolated from deep-sea sediment of the Indian Ocean.</title>
        <authorList>
            <person name="Yang L."/>
        </authorList>
    </citation>
    <scope>NUCLEOTIDE SEQUENCE</scope>
    <source>
        <strain evidence="2">HMD3159</strain>
    </source>
</reference>
<evidence type="ECO:0000259" key="1">
    <source>
        <dbReference type="Pfam" id="PF06094"/>
    </source>
</evidence>
<dbReference type="EMBL" id="JAMSCK010000003">
    <property type="protein sequence ID" value="MCM8569456.1"/>
    <property type="molecule type" value="Genomic_DNA"/>
</dbReference>
<dbReference type="SUPFAM" id="SSF110857">
    <property type="entry name" value="Gamma-glutamyl cyclotransferase-like"/>
    <property type="match status" value="1"/>
</dbReference>
<gene>
    <name evidence="2" type="ORF">NE848_08700</name>
</gene>
<evidence type="ECO:0000313" key="2">
    <source>
        <dbReference type="EMBL" id="MCM8569456.1"/>
    </source>
</evidence>
<dbReference type="Pfam" id="PF06094">
    <property type="entry name" value="GGACT"/>
    <property type="match status" value="1"/>
</dbReference>
<dbReference type="InterPro" id="IPR036568">
    <property type="entry name" value="GGCT-like_sf"/>
</dbReference>
<name>A0ABT0Z161_9FLAO</name>
<dbReference type="CDD" id="cd06661">
    <property type="entry name" value="GGCT_like"/>
    <property type="match status" value="1"/>
</dbReference>
<dbReference type="RefSeq" id="WP_252112535.1">
    <property type="nucleotide sequence ID" value="NZ_JAMSCK010000003.1"/>
</dbReference>
<accession>A0ABT0Z161</accession>
<dbReference type="InterPro" id="IPR013024">
    <property type="entry name" value="GGCT-like"/>
</dbReference>
<dbReference type="Gene3D" id="3.10.490.10">
    <property type="entry name" value="Gamma-glutamyl cyclotransferase-like"/>
    <property type="match status" value="1"/>
</dbReference>
<protein>
    <submittedName>
        <fullName evidence="2">Gamma-glutamylcyclotransferase</fullName>
    </submittedName>
</protein>
<dbReference type="Proteomes" id="UP001155077">
    <property type="component" value="Unassembled WGS sequence"/>
</dbReference>
<keyword evidence="3" id="KW-1185">Reference proteome</keyword>
<proteinExistence type="predicted"/>
<organism evidence="2 3">
    <name type="scientific">Gramella jeungdoensis</name>
    <dbReference type="NCBI Taxonomy" id="708091"/>
    <lineage>
        <taxon>Bacteria</taxon>
        <taxon>Pseudomonadati</taxon>
        <taxon>Bacteroidota</taxon>
        <taxon>Flavobacteriia</taxon>
        <taxon>Flavobacteriales</taxon>
        <taxon>Flavobacteriaceae</taxon>
        <taxon>Christiangramia</taxon>
    </lineage>
</organism>
<sequence length="106" mass="12214">MEHLFVYGTLQDKRIQQKLFGRSVDGKDDLLSGYEKYRIRIPDNPSGIFYPAIKSSADQKNIVQGTLLQLDREELIKADRYEGNSYLRKKLNLESGITAWVYVAKS</sequence>
<feature type="domain" description="Gamma-glutamylcyclotransferase AIG2-like" evidence="1">
    <location>
        <begin position="4"/>
        <end position="104"/>
    </location>
</feature>